<evidence type="ECO:0000256" key="5">
    <source>
        <dbReference type="ARBA" id="ARBA00022843"/>
    </source>
</evidence>
<evidence type="ECO:0000256" key="11">
    <source>
        <dbReference type="ARBA" id="ARBA00076441"/>
    </source>
</evidence>
<name>A0A8I3XCV4_CALJA</name>
<feature type="region of interest" description="Disordered" evidence="14">
    <location>
        <begin position="1"/>
        <end position="37"/>
    </location>
</feature>
<reference evidence="17" key="2">
    <citation type="submission" date="2025-08" db="UniProtKB">
        <authorList>
            <consortium name="Ensembl"/>
        </authorList>
    </citation>
    <scope>IDENTIFICATION</scope>
</reference>
<dbReference type="GO" id="GO:0000166">
    <property type="term" value="F:nucleotide binding"/>
    <property type="evidence" value="ECO:0007669"/>
    <property type="project" value="UniProtKB-KW"/>
</dbReference>
<dbReference type="Gene3D" id="1.20.5.390">
    <property type="entry name" value="L1 transposable element, trimerization domain"/>
    <property type="match status" value="1"/>
</dbReference>
<keyword evidence="7" id="KW-0539">Nucleus</keyword>
<dbReference type="InterPro" id="IPR004244">
    <property type="entry name" value="Transposase_22"/>
</dbReference>
<proteinExistence type="inferred from homology"/>
<evidence type="ECO:0000256" key="8">
    <source>
        <dbReference type="ARBA" id="ARBA00060281"/>
    </source>
</evidence>
<dbReference type="GO" id="GO:0005730">
    <property type="term" value="C:nucleolus"/>
    <property type="evidence" value="ECO:0007669"/>
    <property type="project" value="UniProtKB-SubCell"/>
</dbReference>
<keyword evidence="4" id="KW-0547">Nucleotide-binding</keyword>
<dbReference type="GeneTree" id="ENSGT01150000286955"/>
<feature type="compositionally biased region" description="Polar residues" evidence="14">
    <location>
        <begin position="12"/>
        <end position="30"/>
    </location>
</feature>
<dbReference type="OMA" id="GNDEHCG"/>
<dbReference type="Pfam" id="PF17489">
    <property type="entry name" value="Tnp_22_trimer"/>
    <property type="match status" value="1"/>
</dbReference>
<evidence type="ECO:0000259" key="16">
    <source>
        <dbReference type="Pfam" id="PF17489"/>
    </source>
</evidence>
<dbReference type="Gene3D" id="3.30.70.1820">
    <property type="entry name" value="L1 transposable element, RRM domain"/>
    <property type="match status" value="1"/>
</dbReference>
<dbReference type="PANTHER" id="PTHR11505">
    <property type="entry name" value="L1 TRANSPOSABLE ELEMENT-RELATED"/>
    <property type="match status" value="1"/>
</dbReference>
<evidence type="ECO:0000256" key="10">
    <source>
        <dbReference type="ARBA" id="ARBA00067412"/>
    </source>
</evidence>
<evidence type="ECO:0000256" key="1">
    <source>
        <dbReference type="ARBA" id="ARBA00004210"/>
    </source>
</evidence>
<feature type="coiled-coil region" evidence="13">
    <location>
        <begin position="69"/>
        <end position="134"/>
    </location>
</feature>
<evidence type="ECO:0000256" key="12">
    <source>
        <dbReference type="ARBA" id="ARBA00078321"/>
    </source>
</evidence>
<protein>
    <recommendedName>
        <fullName evidence="10">LINE-1 retrotransposable element ORF1 protein</fullName>
    </recommendedName>
    <alternativeName>
        <fullName evidence="11">LINE retrotransposable element 1</fullName>
    </alternativeName>
    <alternativeName>
        <fullName evidence="12">LINE1 retrotransposable element 1</fullName>
    </alternativeName>
</protein>
<dbReference type="FunFam" id="1.20.5.390:FF:000005">
    <property type="entry name" value="LINE-1 retrotransposable element ORF1 protein"/>
    <property type="match status" value="1"/>
</dbReference>
<evidence type="ECO:0000256" key="14">
    <source>
        <dbReference type="SAM" id="MobiDB-lite"/>
    </source>
</evidence>
<evidence type="ECO:0000256" key="13">
    <source>
        <dbReference type="SAM" id="Coils"/>
    </source>
</evidence>
<accession>A0A8I3XCV4</accession>
<dbReference type="Pfam" id="PF02994">
    <property type="entry name" value="Transposase_22"/>
    <property type="match status" value="1"/>
</dbReference>
<dbReference type="AlphaFoldDB" id="A0A8I3XCV4"/>
<dbReference type="FunFam" id="3.30.70.1820:FF:000002">
    <property type="entry name" value="LINE-1 retrotransposable element ORF1 protein"/>
    <property type="match status" value="1"/>
</dbReference>
<keyword evidence="3" id="KW-0963">Cytoplasm</keyword>
<evidence type="ECO:0000256" key="6">
    <source>
        <dbReference type="ARBA" id="ARBA00023054"/>
    </source>
</evidence>
<dbReference type="Ensembl" id="ENSCJAT00000120804.1">
    <property type="protein sequence ID" value="ENSCJAP00000093286.1"/>
    <property type="gene ID" value="ENSCJAG00000069988.1"/>
</dbReference>
<keyword evidence="5" id="KW-0832">Ubl conjugation</keyword>
<evidence type="ECO:0000259" key="15">
    <source>
        <dbReference type="Pfam" id="PF02994"/>
    </source>
</evidence>
<dbReference type="Proteomes" id="UP000008225">
    <property type="component" value="Chromosome 13"/>
</dbReference>
<dbReference type="InterPro" id="IPR043636">
    <property type="entry name" value="L1_RRM_dom"/>
</dbReference>
<reference evidence="17" key="3">
    <citation type="submission" date="2025-09" db="UniProtKB">
        <authorList>
            <consortium name="Ensembl"/>
        </authorList>
    </citation>
    <scope>IDENTIFICATION</scope>
</reference>
<evidence type="ECO:0000256" key="9">
    <source>
        <dbReference type="ARBA" id="ARBA00061640"/>
    </source>
</evidence>
<keyword evidence="6 13" id="KW-0175">Coiled coil</keyword>
<organism evidence="17 18">
    <name type="scientific">Callithrix jacchus</name>
    <name type="common">White-tufted-ear marmoset</name>
    <name type="synonym">Simia Jacchus</name>
    <dbReference type="NCBI Taxonomy" id="9483"/>
    <lineage>
        <taxon>Eukaryota</taxon>
        <taxon>Metazoa</taxon>
        <taxon>Chordata</taxon>
        <taxon>Craniata</taxon>
        <taxon>Vertebrata</taxon>
        <taxon>Euteleostomi</taxon>
        <taxon>Mammalia</taxon>
        <taxon>Eutheria</taxon>
        <taxon>Euarchontoglires</taxon>
        <taxon>Primates</taxon>
        <taxon>Haplorrhini</taxon>
        <taxon>Platyrrhini</taxon>
        <taxon>Cebidae</taxon>
        <taxon>Callitrichinae</taxon>
        <taxon>Callithrix</taxon>
        <taxon>Callithrix</taxon>
    </lineage>
</organism>
<keyword evidence="18" id="KW-1185">Reference proteome</keyword>
<feature type="compositionally biased region" description="Basic and acidic residues" evidence="14">
    <location>
        <begin position="239"/>
        <end position="251"/>
    </location>
</feature>
<evidence type="ECO:0000256" key="3">
    <source>
        <dbReference type="ARBA" id="ARBA00022490"/>
    </source>
</evidence>
<comment type="function">
    <text evidence="8">Nucleic acid-binding protein which is essential for retrotransposition of LINE-1 elements in the genome. Functions as a nucleic acid chaperone binding its own transcript and therefore preferentially mobilizing the transcript from which they are encoded.</text>
</comment>
<evidence type="ECO:0000256" key="4">
    <source>
        <dbReference type="ARBA" id="ARBA00022741"/>
    </source>
</evidence>
<feature type="compositionally biased region" description="Basic and acidic residues" evidence="14">
    <location>
        <begin position="1"/>
        <end position="11"/>
    </location>
</feature>
<evidence type="ECO:0000256" key="2">
    <source>
        <dbReference type="ARBA" id="ARBA00004604"/>
    </source>
</evidence>
<feature type="region of interest" description="Disordered" evidence="14">
    <location>
        <begin position="239"/>
        <end position="265"/>
    </location>
</feature>
<evidence type="ECO:0000313" key="17">
    <source>
        <dbReference type="Ensembl" id="ENSCJAP00000093286.1"/>
    </source>
</evidence>
<evidence type="ECO:0000313" key="18">
    <source>
        <dbReference type="Proteomes" id="UP000008225"/>
    </source>
</evidence>
<dbReference type="GO" id="GO:0010494">
    <property type="term" value="C:cytoplasmic stress granule"/>
    <property type="evidence" value="ECO:0007669"/>
    <property type="project" value="UniProtKB-SubCell"/>
</dbReference>
<evidence type="ECO:0000256" key="7">
    <source>
        <dbReference type="ARBA" id="ARBA00023242"/>
    </source>
</evidence>
<sequence>MGRNQCKKEENTQNQNTATPTKDQNSSPAREQSWMENDCDKMTELDFRRWIMRNFCELKEHVLNQCKETKNLEKRFEEMITRMDNLERNMNESKELKNTIRELREACTSLNSRIDQAEERISEVKDQLNEIKRETKIREKSAKRNEQSLQEMWDYVKRPNLCLIGVPECDEENESKLENTLQDIIQENFPYLARQANTQMQEIQRTPQRYSTRRATPRHIMVRLTRVEIKKKILRAAREKGQQEGNDEHCGQHAQQKRAGDTGVTQVRTGCSHPGFACGTRYQYNIQLHQGTPSALNANKGN</sequence>
<reference evidence="17 18" key="1">
    <citation type="submission" date="2009-03" db="EMBL/GenBank/DDBJ databases">
        <authorList>
            <person name="Warren W."/>
            <person name="Ye L."/>
            <person name="Minx P."/>
            <person name="Worley K."/>
            <person name="Gibbs R."/>
            <person name="Wilson R.K."/>
        </authorList>
    </citation>
    <scope>NUCLEOTIDE SEQUENCE [LARGE SCALE GENOMIC DNA]</scope>
</reference>
<comment type="similarity">
    <text evidence="9">Belongs to the transposase 22 family.</text>
</comment>
<dbReference type="InterPro" id="IPR035301">
    <property type="entry name" value="L1_trimer"/>
</dbReference>
<comment type="subcellular location">
    <subcellularLocation>
        <location evidence="1">Cytoplasm</location>
        <location evidence="1">Stress granule</location>
    </subcellularLocation>
    <subcellularLocation>
        <location evidence="2">Nucleus</location>
        <location evidence="2">Nucleolus</location>
    </subcellularLocation>
</comment>
<feature type="domain" description="L1 transposable element trimerization" evidence="16">
    <location>
        <begin position="113"/>
        <end position="155"/>
    </location>
</feature>
<feature type="domain" description="L1 transposable element RRM" evidence="15">
    <location>
        <begin position="158"/>
        <end position="242"/>
    </location>
</feature>
<dbReference type="GO" id="GO:0032197">
    <property type="term" value="P:retrotransposition"/>
    <property type="evidence" value="ECO:0007669"/>
    <property type="project" value="UniProtKB-ARBA"/>
</dbReference>